<dbReference type="OrthoDB" id="9809488at2"/>
<dbReference type="Gene3D" id="6.10.250.3150">
    <property type="match status" value="1"/>
</dbReference>
<dbReference type="InterPro" id="IPR011055">
    <property type="entry name" value="Dup_hybrid_motif"/>
</dbReference>
<dbReference type="CDD" id="cd12797">
    <property type="entry name" value="M23_peptidase"/>
    <property type="match status" value="1"/>
</dbReference>
<dbReference type="EMBL" id="FMWL01000014">
    <property type="protein sequence ID" value="SCZ80760.1"/>
    <property type="molecule type" value="Genomic_DNA"/>
</dbReference>
<evidence type="ECO:0000313" key="5">
    <source>
        <dbReference type="EMBL" id="SCZ80760.1"/>
    </source>
</evidence>
<gene>
    <name evidence="5" type="ORF">SAMN03080599_02432</name>
</gene>
<dbReference type="SUPFAM" id="SSF57997">
    <property type="entry name" value="Tropomyosin"/>
    <property type="match status" value="1"/>
</dbReference>
<organism evidence="5 6">
    <name type="scientific">Acidaminobacter hydrogenoformans DSM 2784</name>
    <dbReference type="NCBI Taxonomy" id="1120920"/>
    <lineage>
        <taxon>Bacteria</taxon>
        <taxon>Bacillati</taxon>
        <taxon>Bacillota</taxon>
        <taxon>Clostridia</taxon>
        <taxon>Peptostreptococcales</taxon>
        <taxon>Acidaminobacteraceae</taxon>
        <taxon>Acidaminobacter</taxon>
    </lineage>
</organism>
<keyword evidence="1" id="KW-0732">Signal</keyword>
<dbReference type="AlphaFoldDB" id="A0A1G5S4K4"/>
<dbReference type="SUPFAM" id="SSF51261">
    <property type="entry name" value="Duplicated hybrid motif"/>
    <property type="match status" value="1"/>
</dbReference>
<dbReference type="InterPro" id="IPR016047">
    <property type="entry name" value="M23ase_b-sheet_dom"/>
</dbReference>
<dbReference type="STRING" id="1120920.SAMN03080599_02432"/>
<dbReference type="PANTHER" id="PTHR21666">
    <property type="entry name" value="PEPTIDASE-RELATED"/>
    <property type="match status" value="1"/>
</dbReference>
<name>A0A1G5S4K4_9FIRM</name>
<accession>A0A1G5S4K4</accession>
<protein>
    <submittedName>
        <fullName evidence="5">Septal ring factor EnvC, activator of murein hydrolases AmiA and AmiB</fullName>
    </submittedName>
</protein>
<dbReference type="InterPro" id="IPR057309">
    <property type="entry name" value="PcsB_CC"/>
</dbReference>
<evidence type="ECO:0000313" key="6">
    <source>
        <dbReference type="Proteomes" id="UP000199208"/>
    </source>
</evidence>
<dbReference type="FunFam" id="2.70.70.10:FF:000006">
    <property type="entry name" value="M23 family peptidase"/>
    <property type="match status" value="1"/>
</dbReference>
<feature type="coiled-coil region" evidence="2">
    <location>
        <begin position="158"/>
        <end position="238"/>
    </location>
</feature>
<sequence length="377" mass="42116">MRRWIAALVAVVMVFGAVGMESYASSQDLQKYQEQLKKLQSDMKKIDQQQRQLTANQKSVVQRIGSIENSIRSVEGEINDISDRIVTTEGTLNATLMELANAESKIVEKKDTLNQRLRVMYKTGHVGYLEVLLGSFNFEDMLSRMDMLQKIYEHDTTLLEYMQQQRDLVEEKKKALEEQRASLVSLKSDLSSKQKKLSQDLTSLDTEQQNLKKDIKALEAQEDRLNEDAKKITSLIAKLKTTEKYVGGKMMFPTPGYTRITSPFGNRLHPVYKTYKMHTGIDIAAPSGAKIVAALDGKVIYSDWFGGYGKVIMIDHGGGIVTLYAHCSSLVVKAGTKVTKGQTVAKVGTTGVSTGAHLHFEVRQNGKYVNPVPWVTG</sequence>
<reference evidence="5 6" key="1">
    <citation type="submission" date="2016-10" db="EMBL/GenBank/DDBJ databases">
        <authorList>
            <person name="de Groot N.N."/>
        </authorList>
    </citation>
    <scope>NUCLEOTIDE SEQUENCE [LARGE SCALE GENOMIC DNA]</scope>
    <source>
        <strain evidence="5 6">DSM 2784</strain>
    </source>
</reference>
<evidence type="ECO:0000256" key="2">
    <source>
        <dbReference type="SAM" id="Coils"/>
    </source>
</evidence>
<feature type="domain" description="Peptidoglycan hydrolase PcsB coiled-coil" evidence="4">
    <location>
        <begin position="101"/>
        <end position="172"/>
    </location>
</feature>
<dbReference type="Proteomes" id="UP000199208">
    <property type="component" value="Unassembled WGS sequence"/>
</dbReference>
<keyword evidence="6" id="KW-1185">Reference proteome</keyword>
<dbReference type="Pfam" id="PF24568">
    <property type="entry name" value="CC_PcsB"/>
    <property type="match status" value="1"/>
</dbReference>
<proteinExistence type="predicted"/>
<feature type="domain" description="M23ase beta-sheet core" evidence="3">
    <location>
        <begin position="276"/>
        <end position="371"/>
    </location>
</feature>
<evidence type="ECO:0000259" key="3">
    <source>
        <dbReference type="Pfam" id="PF01551"/>
    </source>
</evidence>
<evidence type="ECO:0000259" key="4">
    <source>
        <dbReference type="Pfam" id="PF24568"/>
    </source>
</evidence>
<keyword evidence="5" id="KW-0378">Hydrolase</keyword>
<dbReference type="PANTHER" id="PTHR21666:SF270">
    <property type="entry name" value="MUREIN HYDROLASE ACTIVATOR ENVC"/>
    <property type="match status" value="1"/>
</dbReference>
<dbReference type="Pfam" id="PF01551">
    <property type="entry name" value="Peptidase_M23"/>
    <property type="match status" value="1"/>
</dbReference>
<dbReference type="RefSeq" id="WP_092591879.1">
    <property type="nucleotide sequence ID" value="NZ_FMWL01000014.1"/>
</dbReference>
<keyword evidence="2" id="KW-0175">Coiled coil</keyword>
<evidence type="ECO:0000256" key="1">
    <source>
        <dbReference type="ARBA" id="ARBA00022729"/>
    </source>
</evidence>
<dbReference type="GO" id="GO:0004222">
    <property type="term" value="F:metalloendopeptidase activity"/>
    <property type="evidence" value="ECO:0007669"/>
    <property type="project" value="TreeGrafter"/>
</dbReference>
<feature type="coiled-coil region" evidence="2">
    <location>
        <begin position="29"/>
        <end position="56"/>
    </location>
</feature>
<dbReference type="Gene3D" id="2.70.70.10">
    <property type="entry name" value="Glucose Permease (Domain IIA)"/>
    <property type="match status" value="1"/>
</dbReference>
<dbReference type="InterPro" id="IPR050570">
    <property type="entry name" value="Cell_wall_metabolism_enzyme"/>
</dbReference>